<evidence type="ECO:0000256" key="2">
    <source>
        <dbReference type="SAM" id="SignalP"/>
    </source>
</evidence>
<sequence length="421" mass="47454">MKHKGTLGKLLLSSFLLLSGCGSAAVEETATASPSASAESRPTPVPAVSASYEPVNHSPEYGVWWSYIEYRSLCSEEDETAFRATVEEAVRNMQDLGINTIYIHAVAFTDALYDSEIYPRSRYMPDTSYDPLAIFLEYVHAAGMHAEAWINPMRSVAVGEEDLLTGNNPIRGWIDENNERVRPVSGRWYLNPAYPEVRQLIVSVVQELLSKYELDGIHMDDYFYPSGTEKKFDAYVYSTAQKENPDLTLEAFRVANVDQLVKEIHDAVKAVNPSIRFGISPAGNNDNNHSLYYAYPEDWVAQGTVDYLIPQIYWGFLHPVKPYESTLQEWLKITEGSDVLLMPGLAAYSIGETYDLGSKKANREWVTNDDMLERQTAMALDTYGCSGVVYYSYSSLWAPTEDTKKIVENEIVHIKNYISSR</sequence>
<dbReference type="PANTHER" id="PTHR43405">
    <property type="entry name" value="GLYCOSYL HYDROLASE DIGH"/>
    <property type="match status" value="1"/>
</dbReference>
<keyword evidence="4" id="KW-0378">Hydrolase</keyword>
<evidence type="ECO:0000313" key="4">
    <source>
        <dbReference type="EMBL" id="MSS58663.1"/>
    </source>
</evidence>
<keyword evidence="1 2" id="KW-0732">Signal</keyword>
<reference evidence="4 5" key="1">
    <citation type="submission" date="2019-08" db="EMBL/GenBank/DDBJ databases">
        <title>In-depth cultivation of the pig gut microbiome towards novel bacterial diversity and tailored functional studies.</title>
        <authorList>
            <person name="Wylensek D."/>
            <person name="Hitch T.C.A."/>
            <person name="Clavel T."/>
        </authorList>
    </citation>
    <scope>NUCLEOTIDE SEQUENCE [LARGE SCALE GENOMIC DNA]</scope>
    <source>
        <strain evidence="4 5">Oil+RF-744-GAM-WT-6</strain>
    </source>
</reference>
<feature type="domain" description="Glycosyl hydrolase-like 10" evidence="3">
    <location>
        <begin position="83"/>
        <end position="353"/>
    </location>
</feature>
<dbReference type="EMBL" id="VUMN01000014">
    <property type="protein sequence ID" value="MSS58663.1"/>
    <property type="molecule type" value="Genomic_DNA"/>
</dbReference>
<name>A0A7X2NSJ8_9FIRM</name>
<dbReference type="AlphaFoldDB" id="A0A7X2NSJ8"/>
<dbReference type="Proteomes" id="UP000461880">
    <property type="component" value="Unassembled WGS sequence"/>
</dbReference>
<dbReference type="PROSITE" id="PS51257">
    <property type="entry name" value="PROKAR_LIPOPROTEIN"/>
    <property type="match status" value="1"/>
</dbReference>
<gene>
    <name evidence="4" type="ORF">FYJ51_07060</name>
</gene>
<organism evidence="4 5">
    <name type="scientific">Stecheria intestinalis</name>
    <dbReference type="NCBI Taxonomy" id="2606630"/>
    <lineage>
        <taxon>Bacteria</taxon>
        <taxon>Bacillati</taxon>
        <taxon>Bacillota</taxon>
        <taxon>Erysipelotrichia</taxon>
        <taxon>Erysipelotrichales</taxon>
        <taxon>Erysipelotrichaceae</taxon>
        <taxon>Stecheria</taxon>
    </lineage>
</organism>
<feature type="signal peptide" evidence="2">
    <location>
        <begin position="1"/>
        <end position="24"/>
    </location>
</feature>
<comment type="caution">
    <text evidence="4">The sequence shown here is derived from an EMBL/GenBank/DDBJ whole genome shotgun (WGS) entry which is preliminary data.</text>
</comment>
<dbReference type="InterPro" id="IPR052177">
    <property type="entry name" value="Divisome_Glycosyl_Hydrolase"/>
</dbReference>
<evidence type="ECO:0000256" key="1">
    <source>
        <dbReference type="ARBA" id="ARBA00022729"/>
    </source>
</evidence>
<dbReference type="RefSeq" id="WP_154504508.1">
    <property type="nucleotide sequence ID" value="NZ_VUMN01000014.1"/>
</dbReference>
<dbReference type="InterPro" id="IPR017853">
    <property type="entry name" value="GH"/>
</dbReference>
<keyword evidence="5" id="KW-1185">Reference proteome</keyword>
<dbReference type="PANTHER" id="PTHR43405:SF1">
    <property type="entry name" value="GLYCOSYL HYDROLASE DIGH"/>
    <property type="match status" value="1"/>
</dbReference>
<dbReference type="InterPro" id="IPR003790">
    <property type="entry name" value="GHL10"/>
</dbReference>
<dbReference type="Gene3D" id="3.20.20.80">
    <property type="entry name" value="Glycosidases"/>
    <property type="match status" value="1"/>
</dbReference>
<evidence type="ECO:0000259" key="3">
    <source>
        <dbReference type="Pfam" id="PF02638"/>
    </source>
</evidence>
<dbReference type="Pfam" id="PF02638">
    <property type="entry name" value="GHL10"/>
    <property type="match status" value="1"/>
</dbReference>
<dbReference type="SUPFAM" id="SSF51445">
    <property type="entry name" value="(Trans)glycosidases"/>
    <property type="match status" value="1"/>
</dbReference>
<dbReference type="GO" id="GO:0016787">
    <property type="term" value="F:hydrolase activity"/>
    <property type="evidence" value="ECO:0007669"/>
    <property type="project" value="UniProtKB-KW"/>
</dbReference>
<feature type="chain" id="PRO_5031247193" evidence="2">
    <location>
        <begin position="25"/>
        <end position="421"/>
    </location>
</feature>
<protein>
    <submittedName>
        <fullName evidence="4">Family 10 glycosylhydrolase</fullName>
    </submittedName>
</protein>
<accession>A0A7X2NSJ8</accession>
<evidence type="ECO:0000313" key="5">
    <source>
        <dbReference type="Proteomes" id="UP000461880"/>
    </source>
</evidence>
<proteinExistence type="predicted"/>